<evidence type="ECO:0000313" key="2">
    <source>
        <dbReference type="EMBL" id="EUA86231.1"/>
    </source>
</evidence>
<protein>
    <submittedName>
        <fullName evidence="2">SERINE PROTEASE HTRA domain protein</fullName>
    </submittedName>
</protein>
<keyword evidence="3" id="KW-1185">Reference proteome</keyword>
<keyword evidence="2" id="KW-0378">Hydrolase</keyword>
<accession>A0ABN0QNM3</accession>
<dbReference type="EMBL" id="JAOL01000179">
    <property type="protein sequence ID" value="EUA86231.1"/>
    <property type="molecule type" value="Genomic_DNA"/>
</dbReference>
<comment type="caution">
    <text evidence="2">The sequence shown here is derived from an EMBL/GenBank/DDBJ whole genome shotgun (WGS) entry which is preliminary data.</text>
</comment>
<evidence type="ECO:0000313" key="3">
    <source>
        <dbReference type="Proteomes" id="UP000020681"/>
    </source>
</evidence>
<organism evidence="2 3">
    <name type="scientific">Mycobacterium ulcerans str. Harvey</name>
    <dbReference type="NCBI Taxonomy" id="1299332"/>
    <lineage>
        <taxon>Bacteria</taxon>
        <taxon>Bacillati</taxon>
        <taxon>Actinomycetota</taxon>
        <taxon>Actinomycetes</taxon>
        <taxon>Mycobacteriales</taxon>
        <taxon>Mycobacteriaceae</taxon>
        <taxon>Mycobacterium</taxon>
        <taxon>Mycobacterium ulcerans group</taxon>
    </lineage>
</organism>
<proteinExistence type="predicted"/>
<name>A0ABN0QNM3_MYCUL</name>
<dbReference type="GO" id="GO:0006508">
    <property type="term" value="P:proteolysis"/>
    <property type="evidence" value="ECO:0007669"/>
    <property type="project" value="UniProtKB-KW"/>
</dbReference>
<gene>
    <name evidence="2" type="ORF">I551_7369</name>
</gene>
<feature type="compositionally biased region" description="Basic and acidic residues" evidence="1">
    <location>
        <begin position="41"/>
        <end position="58"/>
    </location>
</feature>
<feature type="region of interest" description="Disordered" evidence="1">
    <location>
        <begin position="1"/>
        <end position="80"/>
    </location>
</feature>
<feature type="compositionally biased region" description="Basic and acidic residues" evidence="1">
    <location>
        <begin position="1"/>
        <end position="22"/>
    </location>
</feature>
<dbReference type="Proteomes" id="UP000020681">
    <property type="component" value="Unassembled WGS sequence"/>
</dbReference>
<sequence length="80" mass="8694">MAERVRPQRYRDQSEYEPHDQPADPVLEEAFSRPVGGADSLQRHPIDAGALDAEKDGGQADEADDPWRDPGAAAALGTPR</sequence>
<dbReference type="GO" id="GO:0008233">
    <property type="term" value="F:peptidase activity"/>
    <property type="evidence" value="ECO:0007669"/>
    <property type="project" value="UniProtKB-KW"/>
</dbReference>
<evidence type="ECO:0000256" key="1">
    <source>
        <dbReference type="SAM" id="MobiDB-lite"/>
    </source>
</evidence>
<reference evidence="2 3" key="1">
    <citation type="submission" date="2014-01" db="EMBL/GenBank/DDBJ databases">
        <authorList>
            <person name="Dobos K."/>
            <person name="Lenaerts A."/>
            <person name="Ordway D."/>
            <person name="DeGroote M.A."/>
            <person name="Parker T."/>
            <person name="Sizemore C."/>
            <person name="Tallon L.J."/>
            <person name="Sadzewicz L.K."/>
            <person name="Sengamalay N."/>
            <person name="Fraser C.M."/>
            <person name="Hine E."/>
            <person name="Shefchek K.A."/>
            <person name="Das S.P."/>
            <person name="Tettelin H."/>
        </authorList>
    </citation>
    <scope>NUCLEOTIDE SEQUENCE [LARGE SCALE GENOMIC DNA]</scope>
    <source>
        <strain evidence="2 3">Harvey</strain>
    </source>
</reference>
<keyword evidence="2" id="KW-0645">Protease</keyword>